<dbReference type="STRING" id="1550566.SZ63_01870"/>
<comment type="similarity">
    <text evidence="1 6">Belongs to the universal ribosomal protein uL2 family.</text>
</comment>
<dbReference type="FunFam" id="4.10.950.10:FF:000002">
    <property type="entry name" value="60S ribosomal protein L2"/>
    <property type="match status" value="1"/>
</dbReference>
<sequence>MAHRIIAQSRGKGGPSYRAPSHRYKAALRHAGKNDVLVSGSVIDIEHDPARHAPIALARLESGEKIYVLATEGLGVGDAVSWGTGGAVKNGNTLPLREIPVGAYVCNIEARPNDGGKFVRSSGVQALVIGKADDGRVGVRMPSGKNKWFNGACMATVGIVAGGGRGEKPFVKAGKKHFHVRSSSERWPRVKGVCMNVIDHPFGGGGHQHCGRPKTVARGTSPGRKVGHVAARRTGKWKK</sequence>
<dbReference type="Proteomes" id="UP000035301">
    <property type="component" value="Unassembled WGS sequence"/>
</dbReference>
<keyword evidence="11" id="KW-1185">Reference proteome</keyword>
<evidence type="ECO:0000256" key="7">
    <source>
        <dbReference type="SAM" id="MobiDB-lite"/>
    </source>
</evidence>
<evidence type="ECO:0000256" key="5">
    <source>
        <dbReference type="ARBA" id="ARBA00023274"/>
    </source>
</evidence>
<dbReference type="InterPro" id="IPR014726">
    <property type="entry name" value="Ribosomal_uL2_dom3"/>
</dbReference>
<gene>
    <name evidence="10" type="primary">rpl2p</name>
    <name evidence="6" type="synonym">rpl2</name>
    <name evidence="10" type="ORF">SZ63_01870</name>
</gene>
<name>A0A0H1R2C6_9EURY</name>
<feature type="domain" description="Large ribosomal subunit protein uL2 RNA-binding" evidence="9">
    <location>
        <begin position="11"/>
        <end position="82"/>
    </location>
</feature>
<dbReference type="GO" id="GO:0002181">
    <property type="term" value="P:cytoplasmic translation"/>
    <property type="evidence" value="ECO:0007669"/>
    <property type="project" value="TreeGrafter"/>
</dbReference>
<dbReference type="RefSeq" id="WP_048180198.1">
    <property type="nucleotide sequence ID" value="NZ_JXOJ01000001.1"/>
</dbReference>
<dbReference type="SUPFAM" id="SSF50104">
    <property type="entry name" value="Translation proteins SH3-like domain"/>
    <property type="match status" value="1"/>
</dbReference>
<keyword evidence="2 6" id="KW-0699">rRNA-binding</keyword>
<comment type="caution">
    <text evidence="10">The sequence shown here is derived from an EMBL/GenBank/DDBJ whole genome shotgun (WGS) entry which is preliminary data.</text>
</comment>
<evidence type="ECO:0000313" key="11">
    <source>
        <dbReference type="Proteomes" id="UP000035301"/>
    </source>
</evidence>
<dbReference type="Gene3D" id="2.30.30.30">
    <property type="match status" value="1"/>
</dbReference>
<dbReference type="InterPro" id="IPR002171">
    <property type="entry name" value="Ribosomal_uL2"/>
</dbReference>
<dbReference type="GO" id="GO:0019843">
    <property type="term" value="F:rRNA binding"/>
    <property type="evidence" value="ECO:0007669"/>
    <property type="project" value="UniProtKB-UniRule"/>
</dbReference>
<feature type="region of interest" description="Disordered" evidence="7">
    <location>
        <begin position="205"/>
        <end position="226"/>
    </location>
</feature>
<dbReference type="SUPFAM" id="SSF50249">
    <property type="entry name" value="Nucleic acid-binding proteins"/>
    <property type="match status" value="1"/>
</dbReference>
<keyword evidence="4 6" id="KW-0689">Ribosomal protein</keyword>
<dbReference type="Pfam" id="PF00181">
    <property type="entry name" value="Ribosomal_L2_N"/>
    <property type="match status" value="1"/>
</dbReference>
<dbReference type="NCBIfam" id="NF007180">
    <property type="entry name" value="PRK09612.1"/>
    <property type="match status" value="1"/>
</dbReference>
<evidence type="ECO:0000256" key="6">
    <source>
        <dbReference type="HAMAP-Rule" id="MF_01320"/>
    </source>
</evidence>
<dbReference type="GO" id="GO:0003735">
    <property type="term" value="F:structural constituent of ribosome"/>
    <property type="evidence" value="ECO:0007669"/>
    <property type="project" value="InterPro"/>
</dbReference>
<feature type="domain" description="Large ribosomal subunit protein uL2 C-terminal" evidence="8">
    <location>
        <begin position="88"/>
        <end position="222"/>
    </location>
</feature>
<dbReference type="InterPro" id="IPR014722">
    <property type="entry name" value="Rib_uL2_dom2"/>
</dbReference>
<dbReference type="PANTHER" id="PTHR13691:SF16">
    <property type="entry name" value="LARGE RIBOSOMAL SUBUNIT PROTEIN UL2"/>
    <property type="match status" value="1"/>
</dbReference>
<evidence type="ECO:0000259" key="9">
    <source>
        <dbReference type="SMART" id="SM01383"/>
    </source>
</evidence>
<dbReference type="EMBL" id="JXOJ01000001">
    <property type="protein sequence ID" value="KLK89209.1"/>
    <property type="molecule type" value="Genomic_DNA"/>
</dbReference>
<dbReference type="Pfam" id="PF03947">
    <property type="entry name" value="Ribosomal_L2_C"/>
    <property type="match status" value="1"/>
</dbReference>
<dbReference type="Gene3D" id="4.10.950.10">
    <property type="entry name" value="Ribosomal protein L2, domain 3"/>
    <property type="match status" value="1"/>
</dbReference>
<evidence type="ECO:0000256" key="3">
    <source>
        <dbReference type="ARBA" id="ARBA00022884"/>
    </source>
</evidence>
<dbReference type="SMART" id="SM01382">
    <property type="entry name" value="Ribosomal_L2_C"/>
    <property type="match status" value="1"/>
</dbReference>
<keyword evidence="3 6" id="KW-0694">RNA-binding</keyword>
<feature type="region of interest" description="Disordered" evidence="7">
    <location>
        <begin position="1"/>
        <end position="20"/>
    </location>
</feature>
<organism evidence="10 11">
    <name type="scientific">Methanoculleus sediminis</name>
    <dbReference type="NCBI Taxonomy" id="1550566"/>
    <lineage>
        <taxon>Archaea</taxon>
        <taxon>Methanobacteriati</taxon>
        <taxon>Methanobacteriota</taxon>
        <taxon>Stenosarchaea group</taxon>
        <taxon>Methanomicrobia</taxon>
        <taxon>Methanomicrobiales</taxon>
        <taxon>Methanomicrobiaceae</taxon>
        <taxon>Methanoculleus</taxon>
    </lineage>
</organism>
<dbReference type="HAMAP" id="MF_01320_A">
    <property type="entry name" value="Ribosomal_uL2_A"/>
    <property type="match status" value="1"/>
</dbReference>
<dbReference type="InterPro" id="IPR012340">
    <property type="entry name" value="NA-bd_OB-fold"/>
</dbReference>
<evidence type="ECO:0000313" key="10">
    <source>
        <dbReference type="EMBL" id="KLK89209.1"/>
    </source>
</evidence>
<evidence type="ECO:0000256" key="4">
    <source>
        <dbReference type="ARBA" id="ARBA00022980"/>
    </source>
</evidence>
<evidence type="ECO:0000259" key="8">
    <source>
        <dbReference type="SMART" id="SM01382"/>
    </source>
</evidence>
<dbReference type="PATRIC" id="fig|1550566.3.peg.394"/>
<dbReference type="GO" id="GO:0022625">
    <property type="term" value="C:cytosolic large ribosomal subunit"/>
    <property type="evidence" value="ECO:0007669"/>
    <property type="project" value="TreeGrafter"/>
</dbReference>
<dbReference type="AlphaFoldDB" id="A0A0H1R2C6"/>
<proteinExistence type="inferred from homology"/>
<accession>A0A0H1R2C6</accession>
<reference evidence="10 11" key="1">
    <citation type="journal article" date="2015" name="Int. J. Syst. Evol. Microbiol.">
        <title>Methanoculleus sediminis sp. nov., a methanogen from sediments near a submarine mud volcano.</title>
        <authorList>
            <person name="Chen S.C."/>
            <person name="Chen M.F."/>
            <person name="Lai M.C."/>
            <person name="Weng C.Y."/>
            <person name="Wu S.Y."/>
            <person name="Lin S."/>
            <person name="Yang T.F."/>
            <person name="Chen P.C."/>
        </authorList>
    </citation>
    <scope>NUCLEOTIDE SEQUENCE [LARGE SCALE GENOMIC DNA]</scope>
    <source>
        <strain evidence="10 11">S3Fa</strain>
    </source>
</reference>
<comment type="subunit">
    <text evidence="6">Part of the 50S ribosomal subunit. Forms a bridge to the 30S subunit in the 70S ribosome.</text>
</comment>
<dbReference type="PIRSF" id="PIRSF002158">
    <property type="entry name" value="Ribosomal_L2"/>
    <property type="match status" value="1"/>
</dbReference>
<evidence type="ECO:0000256" key="1">
    <source>
        <dbReference type="ARBA" id="ARBA00005636"/>
    </source>
</evidence>
<dbReference type="InterPro" id="IPR022669">
    <property type="entry name" value="Ribosomal_uL2_C"/>
</dbReference>
<evidence type="ECO:0000256" key="2">
    <source>
        <dbReference type="ARBA" id="ARBA00022730"/>
    </source>
</evidence>
<dbReference type="PANTHER" id="PTHR13691">
    <property type="entry name" value="RIBOSOMAL PROTEIN L2"/>
    <property type="match status" value="1"/>
</dbReference>
<dbReference type="InterPro" id="IPR008991">
    <property type="entry name" value="Translation_prot_SH3-like_sf"/>
</dbReference>
<dbReference type="OrthoDB" id="5987at2157"/>
<dbReference type="Gene3D" id="2.40.50.140">
    <property type="entry name" value="Nucleic acid-binding proteins"/>
    <property type="match status" value="1"/>
</dbReference>
<dbReference type="SMART" id="SM01383">
    <property type="entry name" value="Ribosomal_L2"/>
    <property type="match status" value="1"/>
</dbReference>
<comment type="function">
    <text evidence="6">One of the primary rRNA binding proteins. Required for association of the 30S and 50S subunits to form the 70S ribosome, for tRNA binding and peptide bond formation. It has been suggested to have peptidyltransferase activity; this is somewhat controversial. Makes several contacts with the 16S rRNA in the 70S ribosome.</text>
</comment>
<dbReference type="InterPro" id="IPR022666">
    <property type="entry name" value="Ribosomal_uL2_RNA-bd_dom"/>
</dbReference>
<dbReference type="InterPro" id="IPR023672">
    <property type="entry name" value="Ribosomal_uL2_arc_euk"/>
</dbReference>
<keyword evidence="5 6" id="KW-0687">Ribonucleoprotein</keyword>
<protein>
    <recommendedName>
        <fullName evidence="6">Large ribosomal subunit protein uL2</fullName>
    </recommendedName>
</protein>